<reference evidence="2 4" key="1">
    <citation type="submission" date="2008-03" db="EMBL/GenBank/DDBJ databases">
        <title>Annotation of Ixodes scapularis.</title>
        <authorList>
            <consortium name="Ixodes scapularis Genome Project Consortium"/>
            <person name="Caler E."/>
            <person name="Hannick L.I."/>
            <person name="Bidwell S."/>
            <person name="Joardar V."/>
            <person name="Thiagarajan M."/>
            <person name="Amedeo P."/>
            <person name="Galinsky K.J."/>
            <person name="Schobel S."/>
            <person name="Inman J."/>
            <person name="Hostetler J."/>
            <person name="Miller J."/>
            <person name="Hammond M."/>
            <person name="Megy K."/>
            <person name="Lawson D."/>
            <person name="Kodira C."/>
            <person name="Sutton G."/>
            <person name="Meyer J."/>
            <person name="Hill C.A."/>
            <person name="Birren B."/>
            <person name="Nene V."/>
            <person name="Collins F."/>
            <person name="Alarcon-Chaidez F."/>
            <person name="Wikel S."/>
            <person name="Strausberg R."/>
        </authorList>
    </citation>
    <scope>NUCLEOTIDE SEQUENCE [LARGE SCALE GENOMIC DNA]</scope>
    <source>
        <strain evidence="4">Wikel</strain>
        <strain evidence="2">Wikel colony</strain>
    </source>
</reference>
<protein>
    <submittedName>
        <fullName evidence="2 3">Uncharacterized protein</fullName>
    </submittedName>
</protein>
<reference evidence="3" key="2">
    <citation type="submission" date="2020-05" db="UniProtKB">
        <authorList>
            <consortium name="EnsemblMetazoa"/>
        </authorList>
    </citation>
    <scope>IDENTIFICATION</scope>
    <source>
        <strain evidence="3">wikel</strain>
    </source>
</reference>
<gene>
    <name evidence="2" type="ORF">IscW_ISCW017150</name>
</gene>
<keyword evidence="4" id="KW-1185">Reference proteome</keyword>
<evidence type="ECO:0000313" key="2">
    <source>
        <dbReference type="EMBL" id="EEC03528.1"/>
    </source>
</evidence>
<proteinExistence type="predicted"/>
<dbReference type="Proteomes" id="UP000001555">
    <property type="component" value="Unassembled WGS sequence"/>
</dbReference>
<evidence type="ECO:0000313" key="3">
    <source>
        <dbReference type="EnsemblMetazoa" id="ISCW017150-PA"/>
    </source>
</evidence>
<dbReference type="PaxDb" id="6945-B7PAA6"/>
<dbReference type="InParanoid" id="B7PAA6"/>
<evidence type="ECO:0000256" key="1">
    <source>
        <dbReference type="SAM" id="MobiDB-lite"/>
    </source>
</evidence>
<feature type="compositionally biased region" description="Low complexity" evidence="1">
    <location>
        <begin position="1"/>
        <end position="13"/>
    </location>
</feature>
<dbReference type="AlphaFoldDB" id="B7PAA6"/>
<name>B7PAA6_IXOSC</name>
<sequence length="60" mass="5989">MASPGPSAEPPAAVTARRWSAAGVESRCRDDRKLVPGIAHACALSAGAPSVSGRSLMAGE</sequence>
<dbReference type="HOGENOM" id="CLU_2944234_0_0_1"/>
<dbReference type="EnsemblMetazoa" id="ISCW017150-RA">
    <property type="protein sequence ID" value="ISCW017150-PA"/>
    <property type="gene ID" value="ISCW017150"/>
</dbReference>
<dbReference type="EMBL" id="DS670557">
    <property type="protein sequence ID" value="EEC03528.1"/>
    <property type="molecule type" value="Genomic_DNA"/>
</dbReference>
<accession>B7PAA6</accession>
<feature type="region of interest" description="Disordered" evidence="1">
    <location>
        <begin position="1"/>
        <end position="22"/>
    </location>
</feature>
<dbReference type="VEuPathDB" id="VectorBase:ISCI017150"/>
<evidence type="ECO:0000313" key="4">
    <source>
        <dbReference type="Proteomes" id="UP000001555"/>
    </source>
</evidence>
<dbReference type="EMBL" id="ABJB010648661">
    <property type="status" value="NOT_ANNOTATED_CDS"/>
    <property type="molecule type" value="Genomic_DNA"/>
</dbReference>
<organism>
    <name type="scientific">Ixodes scapularis</name>
    <name type="common">Black-legged tick</name>
    <name type="synonym">Deer tick</name>
    <dbReference type="NCBI Taxonomy" id="6945"/>
    <lineage>
        <taxon>Eukaryota</taxon>
        <taxon>Metazoa</taxon>
        <taxon>Ecdysozoa</taxon>
        <taxon>Arthropoda</taxon>
        <taxon>Chelicerata</taxon>
        <taxon>Arachnida</taxon>
        <taxon>Acari</taxon>
        <taxon>Parasitiformes</taxon>
        <taxon>Ixodida</taxon>
        <taxon>Ixodoidea</taxon>
        <taxon>Ixodidae</taxon>
        <taxon>Ixodinae</taxon>
        <taxon>Ixodes</taxon>
    </lineage>
</organism>
<dbReference type="VEuPathDB" id="VectorBase:ISCW017150"/>